<evidence type="ECO:0000313" key="3">
    <source>
        <dbReference type="Proteomes" id="UP000824088"/>
    </source>
</evidence>
<dbReference type="SUPFAM" id="SSF117856">
    <property type="entry name" value="AF0104/ALDC/Ptd012-like"/>
    <property type="match status" value="1"/>
</dbReference>
<dbReference type="GO" id="GO:0003677">
    <property type="term" value="F:DNA binding"/>
    <property type="evidence" value="ECO:0007669"/>
    <property type="project" value="UniProtKB-KW"/>
</dbReference>
<dbReference type="AlphaFoldDB" id="A0A9D1HSS7"/>
<dbReference type="Proteomes" id="UP000824088">
    <property type="component" value="Unassembled WGS sequence"/>
</dbReference>
<dbReference type="Pfam" id="PF03479">
    <property type="entry name" value="PCC"/>
    <property type="match status" value="1"/>
</dbReference>
<reference evidence="2" key="2">
    <citation type="journal article" date="2021" name="PeerJ">
        <title>Extensive microbial diversity within the chicken gut microbiome revealed by metagenomics and culture.</title>
        <authorList>
            <person name="Gilroy R."/>
            <person name="Ravi A."/>
            <person name="Getino M."/>
            <person name="Pursley I."/>
            <person name="Horton D.L."/>
            <person name="Alikhan N.F."/>
            <person name="Baker D."/>
            <person name="Gharbi K."/>
            <person name="Hall N."/>
            <person name="Watson M."/>
            <person name="Adriaenssens E.M."/>
            <person name="Foster-Nyarko E."/>
            <person name="Jarju S."/>
            <person name="Secka A."/>
            <person name="Antonio M."/>
            <person name="Oren A."/>
            <person name="Chaudhuri R.R."/>
            <person name="La Ragione R."/>
            <person name="Hildebrand F."/>
            <person name="Pallen M.J."/>
        </authorList>
    </citation>
    <scope>NUCLEOTIDE SEQUENCE</scope>
    <source>
        <strain evidence="2">1063</strain>
    </source>
</reference>
<dbReference type="PROSITE" id="PS51742">
    <property type="entry name" value="PPC"/>
    <property type="match status" value="1"/>
</dbReference>
<evidence type="ECO:0000259" key="1">
    <source>
        <dbReference type="PROSITE" id="PS51742"/>
    </source>
</evidence>
<evidence type="ECO:0000313" key="2">
    <source>
        <dbReference type="EMBL" id="HIU20650.1"/>
    </source>
</evidence>
<dbReference type="EMBL" id="DVMN01000003">
    <property type="protein sequence ID" value="HIU20650.1"/>
    <property type="molecule type" value="Genomic_DNA"/>
</dbReference>
<reference evidence="2" key="1">
    <citation type="submission" date="2020-10" db="EMBL/GenBank/DDBJ databases">
        <authorList>
            <person name="Gilroy R."/>
        </authorList>
    </citation>
    <scope>NUCLEOTIDE SEQUENCE</scope>
    <source>
        <strain evidence="2">1063</strain>
    </source>
</reference>
<dbReference type="InterPro" id="IPR025707">
    <property type="entry name" value="DNA_bp_PD1"/>
</dbReference>
<dbReference type="CDD" id="cd11378">
    <property type="entry name" value="DUF296"/>
    <property type="match status" value="1"/>
</dbReference>
<sequence>MKYKRFGEDIAVRLEVGEEVLSSLAELAEREGVTFAEVSGIGAVDEFCVSVFDVKAKKYFDNDFREPLEIVSMSGTVTEQNGKPYLHLHASAGRADGSVVGGHLKRAVVSATCEIVLHTVYGRVPRFFDDATGLNLMDV</sequence>
<dbReference type="InterPro" id="IPR005175">
    <property type="entry name" value="PPC_dom"/>
</dbReference>
<gene>
    <name evidence="2" type="ORF">IAD51_00190</name>
</gene>
<dbReference type="PANTHER" id="PTHR34988">
    <property type="entry name" value="PROTEIN, PUTATIVE-RELATED"/>
    <property type="match status" value="1"/>
</dbReference>
<keyword evidence="2" id="KW-0238">DNA-binding</keyword>
<accession>A0A9D1HSS7</accession>
<protein>
    <submittedName>
        <fullName evidence="2">DNA-binding protein</fullName>
    </submittedName>
</protein>
<dbReference type="PANTHER" id="PTHR34988:SF1">
    <property type="entry name" value="DNA-BINDING PROTEIN"/>
    <property type="match status" value="1"/>
</dbReference>
<proteinExistence type="predicted"/>
<comment type="caution">
    <text evidence="2">The sequence shown here is derived from an EMBL/GenBank/DDBJ whole genome shotgun (WGS) entry which is preliminary data.</text>
</comment>
<feature type="domain" description="PPC" evidence="1">
    <location>
        <begin position="4"/>
        <end position="139"/>
    </location>
</feature>
<dbReference type="PIRSF" id="PIRSF016702">
    <property type="entry name" value="DNA_bp_PD1"/>
    <property type="match status" value="1"/>
</dbReference>
<dbReference type="Gene3D" id="3.30.1330.80">
    <property type="entry name" value="Hypothetical protein, similar to alpha- acetolactate decarboxylase, domain 2"/>
    <property type="match status" value="1"/>
</dbReference>
<organism evidence="2 3">
    <name type="scientific">Candidatus Limadaptatus stercorigallinarum</name>
    <dbReference type="NCBI Taxonomy" id="2840845"/>
    <lineage>
        <taxon>Bacteria</taxon>
        <taxon>Bacillati</taxon>
        <taxon>Bacillota</taxon>
        <taxon>Clostridia</taxon>
        <taxon>Eubacteriales</taxon>
        <taxon>Candidatus Limadaptatus</taxon>
    </lineage>
</organism>
<name>A0A9D1HSS7_9FIRM</name>